<dbReference type="AlphaFoldDB" id="A0A5P1E6W4"/>
<evidence type="ECO:0000313" key="1">
    <source>
        <dbReference type="EMBL" id="ONK58392.1"/>
    </source>
</evidence>
<dbReference type="Gramene" id="ONK58392">
    <property type="protein sequence ID" value="ONK58392"/>
    <property type="gene ID" value="A4U43_C09F11860"/>
</dbReference>
<accession>A0A5P1E6W4</accession>
<name>A0A5P1E6W4_ASPOF</name>
<sequence length="147" mass="15682">MSLVVSKFIALRRGSTTHRASVLKFWYSSEPRRSEANFDNILSLGTPALGLICTSSLGRYTNACGIVIYGENDSEKLSLLRSSSSLFKASSFFFSSSSTASKITTGEGWSKKIVGFLGEAAMLSPIKSALDPPIPVSSLVDIGSDTT</sequence>
<reference evidence="2" key="1">
    <citation type="journal article" date="2017" name="Nat. Commun.">
        <title>The asparagus genome sheds light on the origin and evolution of a young Y chromosome.</title>
        <authorList>
            <person name="Harkess A."/>
            <person name="Zhou J."/>
            <person name="Xu C."/>
            <person name="Bowers J.E."/>
            <person name="Van der Hulst R."/>
            <person name="Ayyampalayam S."/>
            <person name="Mercati F."/>
            <person name="Riccardi P."/>
            <person name="McKain M.R."/>
            <person name="Kakrana A."/>
            <person name="Tang H."/>
            <person name="Ray J."/>
            <person name="Groenendijk J."/>
            <person name="Arikit S."/>
            <person name="Mathioni S.M."/>
            <person name="Nakano M."/>
            <person name="Shan H."/>
            <person name="Telgmann-Rauber A."/>
            <person name="Kanno A."/>
            <person name="Yue Z."/>
            <person name="Chen H."/>
            <person name="Li W."/>
            <person name="Chen Y."/>
            <person name="Xu X."/>
            <person name="Zhang Y."/>
            <person name="Luo S."/>
            <person name="Chen H."/>
            <person name="Gao J."/>
            <person name="Mao Z."/>
            <person name="Pires J.C."/>
            <person name="Luo M."/>
            <person name="Kudrna D."/>
            <person name="Wing R.A."/>
            <person name="Meyers B.C."/>
            <person name="Yi K."/>
            <person name="Kong H."/>
            <person name="Lavrijsen P."/>
            <person name="Sunseri F."/>
            <person name="Falavigna A."/>
            <person name="Ye Y."/>
            <person name="Leebens-Mack J.H."/>
            <person name="Chen G."/>
        </authorList>
    </citation>
    <scope>NUCLEOTIDE SEQUENCE [LARGE SCALE GENOMIC DNA]</scope>
    <source>
        <strain evidence="2">cv. DH0086</strain>
    </source>
</reference>
<protein>
    <submittedName>
        <fullName evidence="1">Uncharacterized protein</fullName>
    </submittedName>
</protein>
<evidence type="ECO:0000313" key="2">
    <source>
        <dbReference type="Proteomes" id="UP000243459"/>
    </source>
</evidence>
<gene>
    <name evidence="1" type="ORF">A4U43_C09F11860</name>
</gene>
<organism evidence="1 2">
    <name type="scientific">Asparagus officinalis</name>
    <name type="common">Garden asparagus</name>
    <dbReference type="NCBI Taxonomy" id="4686"/>
    <lineage>
        <taxon>Eukaryota</taxon>
        <taxon>Viridiplantae</taxon>
        <taxon>Streptophyta</taxon>
        <taxon>Embryophyta</taxon>
        <taxon>Tracheophyta</taxon>
        <taxon>Spermatophyta</taxon>
        <taxon>Magnoliopsida</taxon>
        <taxon>Liliopsida</taxon>
        <taxon>Asparagales</taxon>
        <taxon>Asparagaceae</taxon>
        <taxon>Asparagoideae</taxon>
        <taxon>Asparagus</taxon>
    </lineage>
</organism>
<proteinExistence type="predicted"/>
<dbReference type="EMBL" id="CM007389">
    <property type="protein sequence ID" value="ONK58392.1"/>
    <property type="molecule type" value="Genomic_DNA"/>
</dbReference>
<dbReference type="Proteomes" id="UP000243459">
    <property type="component" value="Chromosome 9"/>
</dbReference>
<keyword evidence="2" id="KW-1185">Reference proteome</keyword>